<dbReference type="InterPro" id="IPR017517">
    <property type="entry name" value="Maleyloyr_isom"/>
</dbReference>
<dbReference type="Pfam" id="PF11716">
    <property type="entry name" value="MDMPI_N"/>
    <property type="match status" value="1"/>
</dbReference>
<dbReference type="Proteomes" id="UP000473325">
    <property type="component" value="Unassembled WGS sequence"/>
</dbReference>
<evidence type="ECO:0000313" key="3">
    <source>
        <dbReference type="Proteomes" id="UP000473325"/>
    </source>
</evidence>
<dbReference type="SUPFAM" id="SSF109854">
    <property type="entry name" value="DinB/YfiT-like putative metalloenzymes"/>
    <property type="match status" value="1"/>
</dbReference>
<dbReference type="InterPro" id="IPR034660">
    <property type="entry name" value="DinB/YfiT-like"/>
</dbReference>
<evidence type="ECO:0000259" key="1">
    <source>
        <dbReference type="Pfam" id="PF11716"/>
    </source>
</evidence>
<dbReference type="EMBL" id="WUEK01000002">
    <property type="protein sequence ID" value="MXG88700.1"/>
    <property type="molecule type" value="Genomic_DNA"/>
</dbReference>
<keyword evidence="3" id="KW-1185">Reference proteome</keyword>
<evidence type="ECO:0000313" key="2">
    <source>
        <dbReference type="EMBL" id="MXG88700.1"/>
    </source>
</evidence>
<proteinExistence type="predicted"/>
<dbReference type="RefSeq" id="WP_160875365.1">
    <property type="nucleotide sequence ID" value="NZ_WUEK01000002.1"/>
</dbReference>
<keyword evidence="2" id="KW-0670">Pyruvate</keyword>
<dbReference type="InterPro" id="IPR024344">
    <property type="entry name" value="MDMPI_metal-binding"/>
</dbReference>
<reference evidence="2 3" key="1">
    <citation type="submission" date="2019-12" db="EMBL/GenBank/DDBJ databases">
        <authorList>
            <person name="Kun Z."/>
        </authorList>
    </citation>
    <scope>NUCLEOTIDE SEQUENCE [LARGE SCALE GENOMIC DNA]</scope>
    <source>
        <strain evidence="2 3">YIM 123512</strain>
    </source>
</reference>
<accession>A0A6L7EQ22</accession>
<dbReference type="Gene3D" id="1.20.120.450">
    <property type="entry name" value="dinb family like domain"/>
    <property type="match status" value="1"/>
</dbReference>
<organism evidence="2 3">
    <name type="scientific">Nocardioides flavescens</name>
    <dbReference type="NCBI Taxonomy" id="2691959"/>
    <lineage>
        <taxon>Bacteria</taxon>
        <taxon>Bacillati</taxon>
        <taxon>Actinomycetota</taxon>
        <taxon>Actinomycetes</taxon>
        <taxon>Propionibacteriales</taxon>
        <taxon>Nocardioidaceae</taxon>
        <taxon>Nocardioides</taxon>
    </lineage>
</organism>
<comment type="caution">
    <text evidence="2">The sequence shown here is derived from an EMBL/GenBank/DDBJ whole genome shotgun (WGS) entry which is preliminary data.</text>
</comment>
<dbReference type="GO" id="GO:0046872">
    <property type="term" value="F:metal ion binding"/>
    <property type="evidence" value="ECO:0007669"/>
    <property type="project" value="InterPro"/>
</dbReference>
<gene>
    <name evidence="2" type="ORF">GRQ65_03955</name>
</gene>
<keyword evidence="2" id="KW-0413">Isomerase</keyword>
<sequence>MPAERYDVTEITSLLRTGTRRLVRSVDAMDEEQWTQPSLLPGWRRSHVVAHLTLNAEALHAALGGVLEGRALPMYTSQEERDGAIDALADGGLPALRERFLASTTLVGERVEQLPDELVEHRVERVPAGRPSAPATSA</sequence>
<name>A0A6L7EQ22_9ACTN</name>
<feature type="domain" description="Mycothiol-dependent maleylpyruvate isomerase metal-binding" evidence="1">
    <location>
        <begin position="15"/>
        <end position="135"/>
    </location>
</feature>
<dbReference type="GO" id="GO:0016853">
    <property type="term" value="F:isomerase activity"/>
    <property type="evidence" value="ECO:0007669"/>
    <property type="project" value="UniProtKB-KW"/>
</dbReference>
<dbReference type="AlphaFoldDB" id="A0A6L7EQ22"/>
<dbReference type="NCBIfam" id="TIGR03083">
    <property type="entry name" value="maleylpyruvate isomerase family mycothiol-dependent enzyme"/>
    <property type="match status" value="1"/>
</dbReference>
<protein>
    <submittedName>
        <fullName evidence="2">Maleylpyruvate isomerase family mycothiol-dependent enzyme</fullName>
    </submittedName>
</protein>